<proteinExistence type="predicted"/>
<name>A0ABP6VYD4_9GAMM</name>
<comment type="caution">
    <text evidence="1">The sequence shown here is derived from an EMBL/GenBank/DDBJ whole genome shotgun (WGS) entry which is preliminary data.</text>
</comment>
<dbReference type="EMBL" id="BAABCX010000003">
    <property type="protein sequence ID" value="GAA3543204.1"/>
    <property type="molecule type" value="Genomic_DNA"/>
</dbReference>
<protein>
    <submittedName>
        <fullName evidence="1">Uncharacterized protein</fullName>
    </submittedName>
</protein>
<keyword evidence="2" id="KW-1185">Reference proteome</keyword>
<sequence>MGGDQRIISPNREVSTMKLHMLSILTLAALLPLGSLQAAAIPVYQDPARITWQSDGDGVDRFEKRMAERRRACQEKNG</sequence>
<reference evidence="2" key="1">
    <citation type="journal article" date="2019" name="Int. J. Syst. Evol. Microbiol.">
        <title>The Global Catalogue of Microorganisms (GCM) 10K type strain sequencing project: providing services to taxonomists for standard genome sequencing and annotation.</title>
        <authorList>
            <consortium name="The Broad Institute Genomics Platform"/>
            <consortium name="The Broad Institute Genome Sequencing Center for Infectious Disease"/>
            <person name="Wu L."/>
            <person name="Ma J."/>
        </authorList>
    </citation>
    <scope>NUCLEOTIDE SEQUENCE [LARGE SCALE GENOMIC DNA]</scope>
    <source>
        <strain evidence="2">JCM 17110</strain>
    </source>
</reference>
<dbReference type="Proteomes" id="UP001500795">
    <property type="component" value="Unassembled WGS sequence"/>
</dbReference>
<gene>
    <name evidence="1" type="ORF">GCM10022394_23940</name>
</gene>
<organism evidence="1 2">
    <name type="scientific">Zobellella aerophila</name>
    <dbReference type="NCBI Taxonomy" id="870480"/>
    <lineage>
        <taxon>Bacteria</taxon>
        <taxon>Pseudomonadati</taxon>
        <taxon>Pseudomonadota</taxon>
        <taxon>Gammaproteobacteria</taxon>
        <taxon>Aeromonadales</taxon>
        <taxon>Aeromonadaceae</taxon>
        <taxon>Zobellella</taxon>
    </lineage>
</organism>
<accession>A0ABP6VYD4</accession>
<evidence type="ECO:0000313" key="1">
    <source>
        <dbReference type="EMBL" id="GAA3543204.1"/>
    </source>
</evidence>
<evidence type="ECO:0000313" key="2">
    <source>
        <dbReference type="Proteomes" id="UP001500795"/>
    </source>
</evidence>